<protein>
    <submittedName>
        <fullName evidence="1">Acetamidase/formamidase family protein</fullName>
    </submittedName>
</protein>
<dbReference type="Gene3D" id="3.10.28.20">
    <property type="entry name" value="Acetamidase/Formamidase-like domains"/>
    <property type="match status" value="1"/>
</dbReference>
<dbReference type="Gene3D" id="2.60.120.580">
    <property type="entry name" value="Acetamidase/Formamidase-like domains"/>
    <property type="match status" value="2"/>
</dbReference>
<dbReference type="SUPFAM" id="SSF141130">
    <property type="entry name" value="Acetamidase/Formamidase-like"/>
    <property type="match status" value="1"/>
</dbReference>
<dbReference type="InterPro" id="IPR004304">
    <property type="entry name" value="FmdA_AmdA"/>
</dbReference>
<name>A0ABV2BWQ2_9GAMM</name>
<dbReference type="PANTHER" id="PTHR31891">
    <property type="entry name" value="FORMAMIDASE C869.04-RELATED"/>
    <property type="match status" value="1"/>
</dbReference>
<evidence type="ECO:0000313" key="2">
    <source>
        <dbReference type="Proteomes" id="UP001548189"/>
    </source>
</evidence>
<gene>
    <name evidence="1" type="ORF">ABVT43_14560</name>
</gene>
<reference evidence="1 2" key="1">
    <citation type="submission" date="2024-06" db="EMBL/GenBank/DDBJ databases">
        <authorList>
            <person name="Li F."/>
        </authorList>
    </citation>
    <scope>NUCLEOTIDE SEQUENCE [LARGE SCALE GENOMIC DNA]</scope>
    <source>
        <strain evidence="1 2">GXAS 311</strain>
    </source>
</reference>
<dbReference type="RefSeq" id="WP_353896967.1">
    <property type="nucleotide sequence ID" value="NZ_JBEVCJ010000020.1"/>
</dbReference>
<comment type="caution">
    <text evidence="1">The sequence shown here is derived from an EMBL/GenBank/DDBJ whole genome shotgun (WGS) entry which is preliminary data.</text>
</comment>
<keyword evidence="2" id="KW-1185">Reference proteome</keyword>
<dbReference type="EMBL" id="JBEVCJ010000020">
    <property type="protein sequence ID" value="MET1256359.1"/>
    <property type="molecule type" value="Genomic_DNA"/>
</dbReference>
<dbReference type="PANTHER" id="PTHR31891:SF1">
    <property type="entry name" value="FORMAMIDASE C869.04-RELATED"/>
    <property type="match status" value="1"/>
</dbReference>
<organism evidence="1 2">
    <name type="scientific">Aliikangiella maris</name>
    <dbReference type="NCBI Taxonomy" id="3162458"/>
    <lineage>
        <taxon>Bacteria</taxon>
        <taxon>Pseudomonadati</taxon>
        <taxon>Pseudomonadota</taxon>
        <taxon>Gammaproteobacteria</taxon>
        <taxon>Oceanospirillales</taxon>
        <taxon>Pleioneaceae</taxon>
        <taxon>Aliikangiella</taxon>
    </lineage>
</organism>
<dbReference type="Proteomes" id="UP001548189">
    <property type="component" value="Unassembled WGS sequence"/>
</dbReference>
<sequence length="306" mass="33716">MPPTTHYLKPEQKHYRFSHQIPNVMKVPSGSVISASLEEASDNRIYPRMTSQAFGSIDWSDFGHPLAGPIYIDGAQPGDVLAVKLHKMTLKDWGWSASTPLFSYLKEGVGQTQLKTYAFDQQKSIAYFDKNIKIPLSPFPGIIAVAPDTDEMLSTIPPRENGGNLDDPNITEGTTVYLPVLVEGALFSIGDPHAAQGHGEVSGTAIEAPMDIIFEVSIIKNQKTYLKEVQYETKEHYAVTAFALTLDEAAKKATRFMISYLESEYKMSPQDANILCSIAADLKIAEVVDGNVLVAMHIPKRILSQL</sequence>
<proteinExistence type="predicted"/>
<accession>A0ABV2BWQ2</accession>
<evidence type="ECO:0000313" key="1">
    <source>
        <dbReference type="EMBL" id="MET1256359.1"/>
    </source>
</evidence>
<dbReference type="Pfam" id="PF03069">
    <property type="entry name" value="FmdA_AmdA"/>
    <property type="match status" value="2"/>
</dbReference>